<dbReference type="InterPro" id="IPR029058">
    <property type="entry name" value="AB_hydrolase_fold"/>
</dbReference>
<dbReference type="Pfam" id="PF00326">
    <property type="entry name" value="Peptidase_S9"/>
    <property type="match status" value="1"/>
</dbReference>
<dbReference type="SUPFAM" id="SSF82171">
    <property type="entry name" value="DPP6 N-terminal domain-like"/>
    <property type="match status" value="1"/>
</dbReference>
<dbReference type="Gene3D" id="3.40.50.1820">
    <property type="entry name" value="alpha/beta hydrolase"/>
    <property type="match status" value="1"/>
</dbReference>
<comment type="caution">
    <text evidence="5">The sequence shown here is derived from an EMBL/GenBank/DDBJ whole genome shotgun (WGS) entry which is preliminary data.</text>
</comment>
<dbReference type="PANTHER" id="PTHR42776">
    <property type="entry name" value="SERINE PEPTIDASE S9 FAMILY MEMBER"/>
    <property type="match status" value="1"/>
</dbReference>
<dbReference type="SUPFAM" id="SSF53474">
    <property type="entry name" value="alpha/beta-Hydrolases"/>
    <property type="match status" value="1"/>
</dbReference>
<keyword evidence="2" id="KW-0732">Signal</keyword>
<name>A0A817AN99_9BILA</name>
<dbReference type="GO" id="GO:0006508">
    <property type="term" value="P:proteolysis"/>
    <property type="evidence" value="ECO:0007669"/>
    <property type="project" value="InterPro"/>
</dbReference>
<gene>
    <name evidence="6" type="ORF">UXM345_LOCUS33477</name>
    <name evidence="4" type="ORF">WKI299_LOCUS35101</name>
    <name evidence="5" type="ORF">XDN619_LOCUS36698</name>
</gene>
<dbReference type="AlphaFoldDB" id="A0A817AN99"/>
<dbReference type="InterPro" id="IPR011042">
    <property type="entry name" value="6-blade_b-propeller_TolB-like"/>
</dbReference>
<dbReference type="EMBL" id="CAJNRG010018943">
    <property type="protein sequence ID" value="CAF2266418.1"/>
    <property type="molecule type" value="Genomic_DNA"/>
</dbReference>
<feature type="domain" description="Peptidase S9 prolyl oligopeptidase catalytic" evidence="3">
    <location>
        <begin position="461"/>
        <end position="659"/>
    </location>
</feature>
<proteinExistence type="predicted"/>
<feature type="signal peptide" evidence="2">
    <location>
        <begin position="1"/>
        <end position="15"/>
    </location>
</feature>
<dbReference type="EMBL" id="CAJNRF010016816">
    <property type="protein sequence ID" value="CAF2212929.1"/>
    <property type="molecule type" value="Genomic_DNA"/>
</dbReference>
<dbReference type="GO" id="GO:0004252">
    <property type="term" value="F:serine-type endopeptidase activity"/>
    <property type="evidence" value="ECO:0007669"/>
    <property type="project" value="TreeGrafter"/>
</dbReference>
<evidence type="ECO:0000313" key="4">
    <source>
        <dbReference type="EMBL" id="CAF2212929.1"/>
    </source>
</evidence>
<evidence type="ECO:0000313" key="7">
    <source>
        <dbReference type="Proteomes" id="UP000663887"/>
    </source>
</evidence>
<reference evidence="5" key="1">
    <citation type="submission" date="2021-02" db="EMBL/GenBank/DDBJ databases">
        <authorList>
            <person name="Nowell W R."/>
        </authorList>
    </citation>
    <scope>NUCLEOTIDE SEQUENCE</scope>
</reference>
<dbReference type="Proteomes" id="UP000663856">
    <property type="component" value="Unassembled WGS sequence"/>
</dbReference>
<protein>
    <recommendedName>
        <fullName evidence="3">Peptidase S9 prolyl oligopeptidase catalytic domain-containing protein</fullName>
    </recommendedName>
</protein>
<dbReference type="InterPro" id="IPR001375">
    <property type="entry name" value="Peptidase_S9_cat"/>
</dbReference>
<evidence type="ECO:0000256" key="2">
    <source>
        <dbReference type="SAM" id="SignalP"/>
    </source>
</evidence>
<dbReference type="EMBL" id="CAJOBF010011161">
    <property type="protein sequence ID" value="CAF4302167.1"/>
    <property type="molecule type" value="Genomic_DNA"/>
</dbReference>
<accession>A0A817AN99</accession>
<sequence length="669" mass="77156">MYFVLILQLIICCLGETKLKLNLDEFFDNTDIKLLSFSPTGQHLLIQSRNPSWNSSSFHNNLWLFNIKENKTKLITNNLASFLKVEWSPTGNKFAFLINEDLTITHRRASEHHLYLYSIISSQIISISIGNNIPFALTWSDNDYSLFFTTILFQSTNEDKNQWKNVIRHRQTQTNEVTTIYRIDINESTKITLIKNISFFIGELLYVPLLHKLVFTSVSRVIEQIDIIEIYSIDLNNSMFMLRLTNNQGIEQDLKLSYDGRHLLFRSFTLGSDRNKFTETFDRIFSIDLINGKIESFGKDFPGTVTGYTIKPDGGIFFLGQLLTEIQIYEQNSPTHNIIYHKGWNGTYDKLSISNKNNFISFVHSSFTKAKEVYVTENIEKLQSAKAITNFNQLFNQRDLPQGKVYQWKNNEDNQTIEGILRYPPGKFEQKNLPLLVLIHGGLYTASLNGFQIDWENWGILAASQGWLVFEPNYRGSTGYGNQFVHQVRYQFLSRPAKDILSGIDQLIKENIADPNKLNVGGYSYGGYLTNWLITQTTRFNAALSGAGAIEHSSEWGIIDFPIFEYYVIGGAPWEVPNTYQNEAAIYQLDKVRTPTHIITGENDVRVSPGQSYMLERALHYLKIPVQLLIFPNEDHSISNNPWHGKIKVREELKWLQKYGHQSFKTIIK</sequence>
<evidence type="ECO:0000313" key="6">
    <source>
        <dbReference type="EMBL" id="CAF4302167.1"/>
    </source>
</evidence>
<feature type="chain" id="PRO_5035610955" description="Peptidase S9 prolyl oligopeptidase catalytic domain-containing protein" evidence="2">
    <location>
        <begin position="16"/>
        <end position="669"/>
    </location>
</feature>
<organism evidence="5 7">
    <name type="scientific">Rotaria magnacalcarata</name>
    <dbReference type="NCBI Taxonomy" id="392030"/>
    <lineage>
        <taxon>Eukaryota</taxon>
        <taxon>Metazoa</taxon>
        <taxon>Spiralia</taxon>
        <taxon>Gnathifera</taxon>
        <taxon>Rotifera</taxon>
        <taxon>Eurotatoria</taxon>
        <taxon>Bdelloidea</taxon>
        <taxon>Philodinida</taxon>
        <taxon>Philodinidae</taxon>
        <taxon>Rotaria</taxon>
    </lineage>
</organism>
<evidence type="ECO:0000313" key="5">
    <source>
        <dbReference type="EMBL" id="CAF2266418.1"/>
    </source>
</evidence>
<keyword evidence="1" id="KW-0378">Hydrolase</keyword>
<dbReference type="Gene3D" id="2.120.10.30">
    <property type="entry name" value="TolB, C-terminal domain"/>
    <property type="match status" value="1"/>
</dbReference>
<dbReference type="Proteomes" id="UP000663842">
    <property type="component" value="Unassembled WGS sequence"/>
</dbReference>
<evidence type="ECO:0000259" key="3">
    <source>
        <dbReference type="Pfam" id="PF00326"/>
    </source>
</evidence>
<dbReference type="Proteomes" id="UP000663887">
    <property type="component" value="Unassembled WGS sequence"/>
</dbReference>
<evidence type="ECO:0000256" key="1">
    <source>
        <dbReference type="ARBA" id="ARBA00022801"/>
    </source>
</evidence>
<dbReference type="PANTHER" id="PTHR42776:SF27">
    <property type="entry name" value="DIPEPTIDYL PEPTIDASE FAMILY MEMBER 6"/>
    <property type="match status" value="1"/>
</dbReference>